<keyword evidence="1" id="KW-1133">Transmembrane helix</keyword>
<accession>A0A9D4SMT1</accession>
<keyword evidence="3" id="KW-1185">Reference proteome</keyword>
<sequence>MHSIGRMYHGSIYGRDRQYQALRCHWENVYVYEDRLWPHRQFVLRNDRTRRSHLLVLMAVIVFGPFMLGCLIYRMRGLDDDGYLFDLVQPSASTNAYNDRFGRAVEPHARWGRHGHRWQSPQRGLRLFSAHYRHELGSFSEPIIRVLALATAEFLDGCLVRARVVYRDYPNSIPSGKVRCRRLSRSSEIAEPSQRLHDAVLEVATGQADYRVPVGLSVQTSQDRSSVVWIPVKASFVEPHRDRDSIAVCVRVDSGSPENVTDLAEWYRSRGAPQVTAYGVADRSAVVRASSLREEFVPWYDPEMLAGVSEATATSLMLRDCALRSSATSKCVAFLGADERLDVESQGSRAKCCLRDLRLLRVCEDSGAVLVERRDGGSACEGFGAITGTSPGDERSPRHWRETPFRRCINGTAWEAVLFRVDDDLLDGLTSVDKSASVLPPSIAILHSFVSSRPNYWPSNSEIGQTFA</sequence>
<evidence type="ECO:0000256" key="1">
    <source>
        <dbReference type="SAM" id="Phobius"/>
    </source>
</evidence>
<keyword evidence="1" id="KW-0812">Transmembrane</keyword>
<organism evidence="2 3">
    <name type="scientific">Rhipicephalus sanguineus</name>
    <name type="common">Brown dog tick</name>
    <name type="synonym">Ixodes sanguineus</name>
    <dbReference type="NCBI Taxonomy" id="34632"/>
    <lineage>
        <taxon>Eukaryota</taxon>
        <taxon>Metazoa</taxon>
        <taxon>Ecdysozoa</taxon>
        <taxon>Arthropoda</taxon>
        <taxon>Chelicerata</taxon>
        <taxon>Arachnida</taxon>
        <taxon>Acari</taxon>
        <taxon>Parasitiformes</taxon>
        <taxon>Ixodida</taxon>
        <taxon>Ixodoidea</taxon>
        <taxon>Ixodidae</taxon>
        <taxon>Rhipicephalinae</taxon>
        <taxon>Rhipicephalus</taxon>
        <taxon>Rhipicephalus</taxon>
    </lineage>
</organism>
<evidence type="ECO:0008006" key="4">
    <source>
        <dbReference type="Google" id="ProtNLM"/>
    </source>
</evidence>
<keyword evidence="1" id="KW-0472">Membrane</keyword>
<dbReference type="AlphaFoldDB" id="A0A9D4SMT1"/>
<dbReference type="Proteomes" id="UP000821837">
    <property type="component" value="Unassembled WGS sequence"/>
</dbReference>
<gene>
    <name evidence="2" type="ORF">HPB52_002443</name>
</gene>
<protein>
    <recommendedName>
        <fullName evidence="4">Transmembrane protein</fullName>
    </recommendedName>
</protein>
<evidence type="ECO:0000313" key="2">
    <source>
        <dbReference type="EMBL" id="KAH7934951.1"/>
    </source>
</evidence>
<dbReference type="VEuPathDB" id="VectorBase:RSAN_046316"/>
<evidence type="ECO:0000313" key="3">
    <source>
        <dbReference type="Proteomes" id="UP000821837"/>
    </source>
</evidence>
<reference evidence="2" key="1">
    <citation type="journal article" date="2020" name="Cell">
        <title>Large-Scale Comparative Analyses of Tick Genomes Elucidate Their Genetic Diversity and Vector Capacities.</title>
        <authorList>
            <consortium name="Tick Genome and Microbiome Consortium (TIGMIC)"/>
            <person name="Jia N."/>
            <person name="Wang J."/>
            <person name="Shi W."/>
            <person name="Du L."/>
            <person name="Sun Y."/>
            <person name="Zhan W."/>
            <person name="Jiang J.F."/>
            <person name="Wang Q."/>
            <person name="Zhang B."/>
            <person name="Ji P."/>
            <person name="Bell-Sakyi L."/>
            <person name="Cui X.M."/>
            <person name="Yuan T.T."/>
            <person name="Jiang B.G."/>
            <person name="Yang W.F."/>
            <person name="Lam T.T."/>
            <person name="Chang Q.C."/>
            <person name="Ding S.J."/>
            <person name="Wang X.J."/>
            <person name="Zhu J.G."/>
            <person name="Ruan X.D."/>
            <person name="Zhao L."/>
            <person name="Wei J.T."/>
            <person name="Ye R.Z."/>
            <person name="Que T.C."/>
            <person name="Du C.H."/>
            <person name="Zhou Y.H."/>
            <person name="Cheng J.X."/>
            <person name="Dai P.F."/>
            <person name="Guo W.B."/>
            <person name="Han X.H."/>
            <person name="Huang E.J."/>
            <person name="Li L.F."/>
            <person name="Wei W."/>
            <person name="Gao Y.C."/>
            <person name="Liu J.Z."/>
            <person name="Shao H.Z."/>
            <person name="Wang X."/>
            <person name="Wang C.C."/>
            <person name="Yang T.C."/>
            <person name="Huo Q.B."/>
            <person name="Li W."/>
            <person name="Chen H.Y."/>
            <person name="Chen S.E."/>
            <person name="Zhou L.G."/>
            <person name="Ni X.B."/>
            <person name="Tian J.H."/>
            <person name="Sheng Y."/>
            <person name="Liu T."/>
            <person name="Pan Y.S."/>
            <person name="Xia L.Y."/>
            <person name="Li J."/>
            <person name="Zhao F."/>
            <person name="Cao W.C."/>
        </authorList>
    </citation>
    <scope>NUCLEOTIDE SEQUENCE</scope>
    <source>
        <strain evidence="2">Rsan-2018</strain>
    </source>
</reference>
<proteinExistence type="predicted"/>
<feature type="transmembrane region" description="Helical" evidence="1">
    <location>
        <begin position="54"/>
        <end position="75"/>
    </location>
</feature>
<reference evidence="2" key="2">
    <citation type="submission" date="2021-09" db="EMBL/GenBank/DDBJ databases">
        <authorList>
            <person name="Jia N."/>
            <person name="Wang J."/>
            <person name="Shi W."/>
            <person name="Du L."/>
            <person name="Sun Y."/>
            <person name="Zhan W."/>
            <person name="Jiang J."/>
            <person name="Wang Q."/>
            <person name="Zhang B."/>
            <person name="Ji P."/>
            <person name="Sakyi L.B."/>
            <person name="Cui X."/>
            <person name="Yuan T."/>
            <person name="Jiang B."/>
            <person name="Yang W."/>
            <person name="Lam T.T.-Y."/>
            <person name="Chang Q."/>
            <person name="Ding S."/>
            <person name="Wang X."/>
            <person name="Zhu J."/>
            <person name="Ruan X."/>
            <person name="Zhao L."/>
            <person name="Wei J."/>
            <person name="Que T."/>
            <person name="Du C."/>
            <person name="Cheng J."/>
            <person name="Dai P."/>
            <person name="Han X."/>
            <person name="Huang E."/>
            <person name="Gao Y."/>
            <person name="Liu J."/>
            <person name="Shao H."/>
            <person name="Ye R."/>
            <person name="Li L."/>
            <person name="Wei W."/>
            <person name="Wang X."/>
            <person name="Wang C."/>
            <person name="Huo Q."/>
            <person name="Li W."/>
            <person name="Guo W."/>
            <person name="Chen H."/>
            <person name="Chen S."/>
            <person name="Zhou L."/>
            <person name="Zhou L."/>
            <person name="Ni X."/>
            <person name="Tian J."/>
            <person name="Zhou Y."/>
            <person name="Sheng Y."/>
            <person name="Liu T."/>
            <person name="Pan Y."/>
            <person name="Xia L."/>
            <person name="Li J."/>
            <person name="Zhao F."/>
            <person name="Cao W."/>
        </authorList>
    </citation>
    <scope>NUCLEOTIDE SEQUENCE</scope>
    <source>
        <strain evidence="2">Rsan-2018</strain>
        <tissue evidence="2">Larvae</tissue>
    </source>
</reference>
<comment type="caution">
    <text evidence="2">The sequence shown here is derived from an EMBL/GenBank/DDBJ whole genome shotgun (WGS) entry which is preliminary data.</text>
</comment>
<dbReference type="EMBL" id="JABSTV010001255">
    <property type="protein sequence ID" value="KAH7934951.1"/>
    <property type="molecule type" value="Genomic_DNA"/>
</dbReference>
<name>A0A9D4SMT1_RHISA</name>